<keyword evidence="3" id="KW-1185">Reference proteome</keyword>
<feature type="compositionally biased region" description="Basic residues" evidence="1">
    <location>
        <begin position="115"/>
        <end position="126"/>
    </location>
</feature>
<dbReference type="GeneID" id="59341537"/>
<name>A0A8H6T6K7_9AGAR</name>
<organism evidence="2 3">
    <name type="scientific">Mycena indigotica</name>
    <dbReference type="NCBI Taxonomy" id="2126181"/>
    <lineage>
        <taxon>Eukaryota</taxon>
        <taxon>Fungi</taxon>
        <taxon>Dikarya</taxon>
        <taxon>Basidiomycota</taxon>
        <taxon>Agaricomycotina</taxon>
        <taxon>Agaricomycetes</taxon>
        <taxon>Agaricomycetidae</taxon>
        <taxon>Agaricales</taxon>
        <taxon>Marasmiineae</taxon>
        <taxon>Mycenaceae</taxon>
        <taxon>Mycena</taxon>
    </lineage>
</organism>
<comment type="caution">
    <text evidence="2">The sequence shown here is derived from an EMBL/GenBank/DDBJ whole genome shotgun (WGS) entry which is preliminary data.</text>
</comment>
<dbReference type="AlphaFoldDB" id="A0A8H6T6K7"/>
<feature type="compositionally biased region" description="Low complexity" evidence="1">
    <location>
        <begin position="98"/>
        <end position="112"/>
    </location>
</feature>
<dbReference type="RefSeq" id="XP_037224116.1">
    <property type="nucleotide sequence ID" value="XM_037359021.1"/>
</dbReference>
<evidence type="ECO:0000313" key="2">
    <source>
        <dbReference type="EMBL" id="KAF7312008.1"/>
    </source>
</evidence>
<reference evidence="2" key="1">
    <citation type="submission" date="2020-05" db="EMBL/GenBank/DDBJ databases">
        <title>Mycena genomes resolve the evolution of fungal bioluminescence.</title>
        <authorList>
            <person name="Tsai I.J."/>
        </authorList>
    </citation>
    <scope>NUCLEOTIDE SEQUENCE</scope>
    <source>
        <strain evidence="2">171206Taipei</strain>
    </source>
</reference>
<feature type="compositionally biased region" description="Polar residues" evidence="1">
    <location>
        <begin position="88"/>
        <end position="97"/>
    </location>
</feature>
<accession>A0A8H6T6K7</accession>
<evidence type="ECO:0000256" key="1">
    <source>
        <dbReference type="SAM" id="MobiDB-lite"/>
    </source>
</evidence>
<evidence type="ECO:0000313" key="3">
    <source>
        <dbReference type="Proteomes" id="UP000636479"/>
    </source>
</evidence>
<gene>
    <name evidence="2" type="ORF">MIND_00212700</name>
</gene>
<feature type="region of interest" description="Disordered" evidence="1">
    <location>
        <begin position="76"/>
        <end position="134"/>
    </location>
</feature>
<dbReference type="Proteomes" id="UP000636479">
    <property type="component" value="Unassembled WGS sequence"/>
</dbReference>
<dbReference type="EMBL" id="JACAZF010000002">
    <property type="protein sequence ID" value="KAF7312008.1"/>
    <property type="molecule type" value="Genomic_DNA"/>
</dbReference>
<protein>
    <submittedName>
        <fullName evidence="2">Uncharacterized protein</fullName>
    </submittedName>
</protein>
<proteinExistence type="predicted"/>
<sequence>MGTIGAASTTSTPKSKNASIKLEGETAFAYPPTTLALVQMLSRRIGQTTPTPNPTYASVTSISLTKNATDLTLATRPTASAHPESRPKTMSSQNHSSATANNLQPAPAPLATSSKARRTKRHRKQGSRSPQRLIIRWLGYTPAPEERPTETQLVEALEGATGPGNQGSSRIRGGRVDTGRQLGGVYKSTVHCCTVCSTEPSGPGGGVCYQNSLQQLELRGDSGC</sequence>